<organism evidence="1 2">
    <name type="scientific">Ditylenchus dipsaci</name>
    <dbReference type="NCBI Taxonomy" id="166011"/>
    <lineage>
        <taxon>Eukaryota</taxon>
        <taxon>Metazoa</taxon>
        <taxon>Ecdysozoa</taxon>
        <taxon>Nematoda</taxon>
        <taxon>Chromadorea</taxon>
        <taxon>Rhabditida</taxon>
        <taxon>Tylenchina</taxon>
        <taxon>Tylenchomorpha</taxon>
        <taxon>Sphaerularioidea</taxon>
        <taxon>Anguinidae</taxon>
        <taxon>Anguininae</taxon>
        <taxon>Ditylenchus</taxon>
    </lineage>
</organism>
<dbReference type="Proteomes" id="UP000887574">
    <property type="component" value="Unplaced"/>
</dbReference>
<dbReference type="AlphaFoldDB" id="A0A915EC51"/>
<sequence>MSIRTQCFSQIVCEKLACVLLQSNKPLDETLCTKSLPKLHCQRIMYAYKEHAAALQDVLPTIGWNTLNSLDWSILSVVESNADVEIEEPLAEITFKTLLTGQTTSNSFKFLCNKNQLQDLQWKVKEAYNMLQKTSRK</sequence>
<dbReference type="WBParaSite" id="jg4590">
    <property type="protein sequence ID" value="jg4590"/>
    <property type="gene ID" value="jg4590"/>
</dbReference>
<proteinExistence type="predicted"/>
<evidence type="ECO:0000313" key="2">
    <source>
        <dbReference type="WBParaSite" id="jg4590"/>
    </source>
</evidence>
<evidence type="ECO:0000313" key="1">
    <source>
        <dbReference type="Proteomes" id="UP000887574"/>
    </source>
</evidence>
<protein>
    <submittedName>
        <fullName evidence="2">COMM domain-containing protein</fullName>
    </submittedName>
</protein>
<accession>A0A915EC51</accession>
<keyword evidence="1" id="KW-1185">Reference proteome</keyword>
<reference evidence="2" key="1">
    <citation type="submission" date="2022-11" db="UniProtKB">
        <authorList>
            <consortium name="WormBaseParasite"/>
        </authorList>
    </citation>
    <scope>IDENTIFICATION</scope>
</reference>
<name>A0A915EC51_9BILA</name>